<name>A0A383DCI4_9ZZZZ</name>
<feature type="transmembrane region" description="Helical" evidence="1">
    <location>
        <begin position="25"/>
        <end position="44"/>
    </location>
</feature>
<feature type="transmembrane region" description="Helical" evidence="1">
    <location>
        <begin position="129"/>
        <end position="147"/>
    </location>
</feature>
<gene>
    <name evidence="3" type="ORF">METZ01_LOCUS494819</name>
</gene>
<feature type="domain" description="Adenylate cyclase MASE7" evidence="2">
    <location>
        <begin position="20"/>
        <end position="142"/>
    </location>
</feature>
<evidence type="ECO:0000259" key="2">
    <source>
        <dbReference type="Pfam" id="PF20967"/>
    </source>
</evidence>
<accession>A0A383DCI4</accession>
<feature type="non-terminal residue" evidence="3">
    <location>
        <position position="148"/>
    </location>
</feature>
<reference evidence="3" key="1">
    <citation type="submission" date="2018-05" db="EMBL/GenBank/DDBJ databases">
        <authorList>
            <person name="Lanie J.A."/>
            <person name="Ng W.-L."/>
            <person name="Kazmierczak K.M."/>
            <person name="Andrzejewski T.M."/>
            <person name="Davidsen T.M."/>
            <person name="Wayne K.J."/>
            <person name="Tettelin H."/>
            <person name="Glass J.I."/>
            <person name="Rusch D."/>
            <person name="Podicherti R."/>
            <person name="Tsui H.-C.T."/>
            <person name="Winkler M.E."/>
        </authorList>
    </citation>
    <scope>NUCLEOTIDE SEQUENCE</scope>
</reference>
<dbReference type="InterPro" id="IPR048432">
    <property type="entry name" value="MASE7"/>
</dbReference>
<keyword evidence="1" id="KW-0472">Membrane</keyword>
<evidence type="ECO:0000313" key="3">
    <source>
        <dbReference type="EMBL" id="SVE41965.1"/>
    </source>
</evidence>
<evidence type="ECO:0000256" key="1">
    <source>
        <dbReference type="SAM" id="Phobius"/>
    </source>
</evidence>
<dbReference type="AlphaFoldDB" id="A0A383DCI4"/>
<keyword evidence="1" id="KW-0812">Transmembrane</keyword>
<sequence>MQDLVERFIAPILITTGNEERRRAIAIHQIGMAGGFLGFTYAGMNLFLDLWYGTAANLLFGLMFLGIAKLCRLGFVNGLRHVLLWTANIYLATTALWVFGADCGGHHYLLAAAITGSLLFSLREWPWKFVYLFTGLALFYILENELML</sequence>
<dbReference type="EMBL" id="UINC01216012">
    <property type="protein sequence ID" value="SVE41965.1"/>
    <property type="molecule type" value="Genomic_DNA"/>
</dbReference>
<organism evidence="3">
    <name type="scientific">marine metagenome</name>
    <dbReference type="NCBI Taxonomy" id="408172"/>
    <lineage>
        <taxon>unclassified sequences</taxon>
        <taxon>metagenomes</taxon>
        <taxon>ecological metagenomes</taxon>
    </lineage>
</organism>
<feature type="transmembrane region" description="Helical" evidence="1">
    <location>
        <begin position="50"/>
        <end position="70"/>
    </location>
</feature>
<keyword evidence="1" id="KW-1133">Transmembrane helix</keyword>
<protein>
    <recommendedName>
        <fullName evidence="2">Adenylate cyclase MASE7 domain-containing protein</fullName>
    </recommendedName>
</protein>
<dbReference type="Pfam" id="PF20967">
    <property type="entry name" value="MASE7"/>
    <property type="match status" value="1"/>
</dbReference>
<proteinExistence type="predicted"/>
<feature type="transmembrane region" description="Helical" evidence="1">
    <location>
        <begin position="82"/>
        <end position="99"/>
    </location>
</feature>